<feature type="compositionally biased region" description="Polar residues" evidence="1">
    <location>
        <begin position="202"/>
        <end position="214"/>
    </location>
</feature>
<reference evidence="2" key="1">
    <citation type="journal article" date="2023" name="Mol. Phylogenet. Evol.">
        <title>Genome-scale phylogeny and comparative genomics of the fungal order Sordariales.</title>
        <authorList>
            <person name="Hensen N."/>
            <person name="Bonometti L."/>
            <person name="Westerberg I."/>
            <person name="Brannstrom I.O."/>
            <person name="Guillou S."/>
            <person name="Cros-Aarteil S."/>
            <person name="Calhoun S."/>
            <person name="Haridas S."/>
            <person name="Kuo A."/>
            <person name="Mondo S."/>
            <person name="Pangilinan J."/>
            <person name="Riley R."/>
            <person name="LaButti K."/>
            <person name="Andreopoulos B."/>
            <person name="Lipzen A."/>
            <person name="Chen C."/>
            <person name="Yan M."/>
            <person name="Daum C."/>
            <person name="Ng V."/>
            <person name="Clum A."/>
            <person name="Steindorff A."/>
            <person name="Ohm R.A."/>
            <person name="Martin F."/>
            <person name="Silar P."/>
            <person name="Natvig D.O."/>
            <person name="Lalanne C."/>
            <person name="Gautier V."/>
            <person name="Ament-Velasquez S.L."/>
            <person name="Kruys A."/>
            <person name="Hutchinson M.I."/>
            <person name="Powell A.J."/>
            <person name="Barry K."/>
            <person name="Miller A.N."/>
            <person name="Grigoriev I.V."/>
            <person name="Debuchy R."/>
            <person name="Gladieux P."/>
            <person name="Hiltunen Thoren M."/>
            <person name="Johannesson H."/>
        </authorList>
    </citation>
    <scope>NUCLEOTIDE SEQUENCE</scope>
    <source>
        <strain evidence="2">CBS 958.72</strain>
    </source>
</reference>
<evidence type="ECO:0000256" key="1">
    <source>
        <dbReference type="SAM" id="MobiDB-lite"/>
    </source>
</evidence>
<feature type="compositionally biased region" description="Polar residues" evidence="1">
    <location>
        <begin position="10"/>
        <end position="31"/>
    </location>
</feature>
<dbReference type="EMBL" id="JAULSN010000002">
    <property type="protein sequence ID" value="KAK3380676.1"/>
    <property type="molecule type" value="Genomic_DNA"/>
</dbReference>
<sequence>MDKYGDEGNNIDTSSNGNSSPGTASLGNPPNLNEGKGNGRRQLPNSRRRPSDQSQVEDTAGIPANRKVVAAKPKKGTFPTAVSRRQSSAGHPDTTPGQRASSAFRTGPPGNDGSRPAKASQSTNVVKGQGQEVSHITGKTSTSMQPRATDIGKGQPNRNVSATRTSVTELSSDMDKDMSDISPGPKLRSGLSKLAQGMVTGNRLSSTESINPVRSSVHKRPMPANDDDDEYVDTFRDGKPNNRRATTKKTPAKRSRDGNEDDGNEDDGNEDGDYEENRNEDDSNEDDSNEDDGESQADGDDDVLNDSEIFSDHGNDEDFPDDVGTMGEHRYA</sequence>
<organism evidence="2 3">
    <name type="scientific">Lasiosphaeria ovina</name>
    <dbReference type="NCBI Taxonomy" id="92902"/>
    <lineage>
        <taxon>Eukaryota</taxon>
        <taxon>Fungi</taxon>
        <taxon>Dikarya</taxon>
        <taxon>Ascomycota</taxon>
        <taxon>Pezizomycotina</taxon>
        <taxon>Sordariomycetes</taxon>
        <taxon>Sordariomycetidae</taxon>
        <taxon>Sordariales</taxon>
        <taxon>Lasiosphaeriaceae</taxon>
        <taxon>Lasiosphaeria</taxon>
    </lineage>
</organism>
<comment type="caution">
    <text evidence="2">The sequence shown here is derived from an EMBL/GenBank/DDBJ whole genome shotgun (WGS) entry which is preliminary data.</text>
</comment>
<keyword evidence="3" id="KW-1185">Reference proteome</keyword>
<feature type="compositionally biased region" description="Basic residues" evidence="1">
    <location>
        <begin position="241"/>
        <end position="253"/>
    </location>
</feature>
<feature type="region of interest" description="Disordered" evidence="1">
    <location>
        <begin position="1"/>
        <end position="332"/>
    </location>
</feature>
<dbReference type="Proteomes" id="UP001287356">
    <property type="component" value="Unassembled WGS sequence"/>
</dbReference>
<protein>
    <submittedName>
        <fullName evidence="2">Uncharacterized protein</fullName>
    </submittedName>
</protein>
<accession>A0AAE0TUX8</accession>
<feature type="compositionally biased region" description="Polar residues" evidence="1">
    <location>
        <begin position="119"/>
        <end position="146"/>
    </location>
</feature>
<name>A0AAE0TUX8_9PEZI</name>
<feature type="compositionally biased region" description="Acidic residues" evidence="1">
    <location>
        <begin position="282"/>
        <end position="305"/>
    </location>
</feature>
<evidence type="ECO:0000313" key="3">
    <source>
        <dbReference type="Proteomes" id="UP001287356"/>
    </source>
</evidence>
<dbReference type="AlphaFoldDB" id="A0AAE0TUX8"/>
<feature type="compositionally biased region" description="Polar residues" evidence="1">
    <location>
        <begin position="156"/>
        <end position="170"/>
    </location>
</feature>
<feature type="compositionally biased region" description="Polar residues" evidence="1">
    <location>
        <begin position="83"/>
        <end position="104"/>
    </location>
</feature>
<reference evidence="2" key="2">
    <citation type="submission" date="2023-06" db="EMBL/GenBank/DDBJ databases">
        <authorList>
            <consortium name="Lawrence Berkeley National Laboratory"/>
            <person name="Haridas S."/>
            <person name="Hensen N."/>
            <person name="Bonometti L."/>
            <person name="Westerberg I."/>
            <person name="Brannstrom I.O."/>
            <person name="Guillou S."/>
            <person name="Cros-Aarteil S."/>
            <person name="Calhoun S."/>
            <person name="Kuo A."/>
            <person name="Mondo S."/>
            <person name="Pangilinan J."/>
            <person name="Riley R."/>
            <person name="Labutti K."/>
            <person name="Andreopoulos B."/>
            <person name="Lipzen A."/>
            <person name="Chen C."/>
            <person name="Yanf M."/>
            <person name="Daum C."/>
            <person name="Ng V."/>
            <person name="Clum A."/>
            <person name="Steindorff A."/>
            <person name="Ohm R."/>
            <person name="Martin F."/>
            <person name="Silar P."/>
            <person name="Natvig D."/>
            <person name="Lalanne C."/>
            <person name="Gautier V."/>
            <person name="Ament-Velasquez S.L."/>
            <person name="Kruys A."/>
            <person name="Hutchinson M.I."/>
            <person name="Powell A.J."/>
            <person name="Barry K."/>
            <person name="Miller A.N."/>
            <person name="Grigoriev I.V."/>
            <person name="Debuchy R."/>
            <person name="Gladieux P."/>
            <person name="Thoren M.H."/>
            <person name="Johannesson H."/>
        </authorList>
    </citation>
    <scope>NUCLEOTIDE SEQUENCE</scope>
    <source>
        <strain evidence="2">CBS 958.72</strain>
    </source>
</reference>
<feature type="compositionally biased region" description="Acidic residues" evidence="1">
    <location>
        <begin position="259"/>
        <end position="274"/>
    </location>
</feature>
<evidence type="ECO:0000313" key="2">
    <source>
        <dbReference type="EMBL" id="KAK3380676.1"/>
    </source>
</evidence>
<proteinExistence type="predicted"/>
<gene>
    <name evidence="2" type="ORF">B0T24DRAFT_718006</name>
</gene>